<dbReference type="EMBL" id="JBFMKM010000012">
    <property type="protein sequence ID" value="KAL1301990.1"/>
    <property type="molecule type" value="Genomic_DNA"/>
</dbReference>
<dbReference type="Proteomes" id="UP001562354">
    <property type="component" value="Unassembled WGS sequence"/>
</dbReference>
<dbReference type="PANTHER" id="PTHR39613">
    <property type="entry name" value="ANCHORED CELL WALL PROTEIN, PUTATIVE (AFU_ORTHOLOGUE AFUA_4G08960)-RELATED"/>
    <property type="match status" value="1"/>
</dbReference>
<feature type="signal peptide" evidence="2">
    <location>
        <begin position="1"/>
        <end position="16"/>
    </location>
</feature>
<proteinExistence type="predicted"/>
<evidence type="ECO:0000259" key="3">
    <source>
        <dbReference type="Pfam" id="PF09792"/>
    </source>
</evidence>
<evidence type="ECO:0000256" key="2">
    <source>
        <dbReference type="SAM" id="SignalP"/>
    </source>
</evidence>
<dbReference type="Pfam" id="PF09792">
    <property type="entry name" value="But2"/>
    <property type="match status" value="1"/>
</dbReference>
<dbReference type="RefSeq" id="XP_069198266.1">
    <property type="nucleotide sequence ID" value="XM_069341758.1"/>
</dbReference>
<name>A0ABR3P8G1_9PEZI</name>
<feature type="region of interest" description="Disordered" evidence="1">
    <location>
        <begin position="151"/>
        <end position="215"/>
    </location>
</feature>
<reference evidence="5 6" key="1">
    <citation type="submission" date="2024-07" db="EMBL/GenBank/DDBJ databases">
        <title>Draft sequence of the Neodothiora populina.</title>
        <authorList>
            <person name="Drown D.D."/>
            <person name="Schuette U.S."/>
            <person name="Buechlein A.B."/>
            <person name="Rusch D.R."/>
            <person name="Winton L.W."/>
            <person name="Adams G.A."/>
        </authorList>
    </citation>
    <scope>NUCLEOTIDE SEQUENCE [LARGE SCALE GENOMIC DNA]</scope>
    <source>
        <strain evidence="5 6">CPC 39397</strain>
    </source>
</reference>
<dbReference type="InterPro" id="IPR054508">
    <property type="entry name" value="PIR1-like_C"/>
</dbReference>
<evidence type="ECO:0000256" key="1">
    <source>
        <dbReference type="SAM" id="MobiDB-lite"/>
    </source>
</evidence>
<feature type="domain" description="Cell wall mannoprotein PIR1-like C-terminal" evidence="4">
    <location>
        <begin position="67"/>
        <end position="139"/>
    </location>
</feature>
<evidence type="ECO:0000313" key="5">
    <source>
        <dbReference type="EMBL" id="KAL1301990.1"/>
    </source>
</evidence>
<feature type="region of interest" description="Disordered" evidence="1">
    <location>
        <begin position="249"/>
        <end position="301"/>
    </location>
</feature>
<keyword evidence="2" id="KW-0732">Signal</keyword>
<dbReference type="Pfam" id="PF22799">
    <property type="entry name" value="PIR1-like_C"/>
    <property type="match status" value="1"/>
</dbReference>
<evidence type="ECO:0000259" key="4">
    <source>
        <dbReference type="Pfam" id="PF22799"/>
    </source>
</evidence>
<organism evidence="5 6">
    <name type="scientific">Neodothiora populina</name>
    <dbReference type="NCBI Taxonomy" id="2781224"/>
    <lineage>
        <taxon>Eukaryota</taxon>
        <taxon>Fungi</taxon>
        <taxon>Dikarya</taxon>
        <taxon>Ascomycota</taxon>
        <taxon>Pezizomycotina</taxon>
        <taxon>Dothideomycetes</taxon>
        <taxon>Dothideomycetidae</taxon>
        <taxon>Dothideales</taxon>
        <taxon>Dothioraceae</taxon>
        <taxon>Neodothiora</taxon>
    </lineage>
</organism>
<feature type="chain" id="PRO_5047326945" description="Ubiquitin 3 binding protein But2 C-terminal domain-containing protein" evidence="2">
    <location>
        <begin position="17"/>
        <end position="465"/>
    </location>
</feature>
<accession>A0ABR3P8G1</accession>
<evidence type="ECO:0008006" key="7">
    <source>
        <dbReference type="Google" id="ProtNLM"/>
    </source>
</evidence>
<dbReference type="GeneID" id="95976146"/>
<dbReference type="PANTHER" id="PTHR39613:SF1">
    <property type="entry name" value="ANCHORED CELL WALL PROTEIN, PUTATIVE (AFU_ORTHOLOGUE AFUA_4G08960)-RELATED"/>
    <property type="match status" value="1"/>
</dbReference>
<feature type="domain" description="Ubiquitin 3 binding protein But2 C-terminal" evidence="3">
    <location>
        <begin position="314"/>
        <end position="455"/>
    </location>
</feature>
<gene>
    <name evidence="5" type="ORF">AAFC00_002444</name>
</gene>
<dbReference type="InterPro" id="IPR018620">
    <property type="entry name" value="Ubiquitin3-bd_protein_But2_C"/>
</dbReference>
<sequence length="465" mass="45674">MKTAFTPLGFVLGASAAALVPRDQCCFSLTAAGGVSGSVGQLGDGQNRIAQSGGLDKQNGQYCLSDGKITDGNGRGCILTPPTTQFQCDVGASPTGGFSVSNGGLTYNGNSKFYACPTGDNGGYNIYTQPVENQQACVSITLSTGGKCSSGGSSAPASSAPASSAPASSAPASSAPASSAPASSAPVSSAPAPSAPASSAPASSAPAPSAPAESQATHTVYSTHYATITSCGAEVTNCPASSTVVSSWSAPASSAPASSAPTPSAPASSAPAPSAPASSAPAPSAPASSAPASSAPASSASGSACQTSLSGAYQTPHAIIPVNKQQPNTKYGTQYNAYVGGGNSTVFNFDIPQDYSGKQCSVIFLFPKQSQLETSSFTLSGSGGLTFEQLSSPAGLDVSYSSLPKVQSKLNEISNVTPGNSYVVSTGACAAGTTESIEVSSTGGLNLEFFEDWNPSPIGVFITSC</sequence>
<feature type="compositionally biased region" description="Low complexity" evidence="1">
    <location>
        <begin position="153"/>
        <end position="212"/>
    </location>
</feature>
<protein>
    <recommendedName>
        <fullName evidence="7">Ubiquitin 3 binding protein But2 C-terminal domain-containing protein</fullName>
    </recommendedName>
</protein>
<keyword evidence="6" id="KW-1185">Reference proteome</keyword>
<comment type="caution">
    <text evidence="5">The sequence shown here is derived from an EMBL/GenBank/DDBJ whole genome shotgun (WGS) entry which is preliminary data.</text>
</comment>
<evidence type="ECO:0000313" key="6">
    <source>
        <dbReference type="Proteomes" id="UP001562354"/>
    </source>
</evidence>